<evidence type="ECO:0000313" key="14">
    <source>
        <dbReference type="Proteomes" id="UP001156940"/>
    </source>
</evidence>
<dbReference type="Pfam" id="PF01467">
    <property type="entry name" value="CTP_transf_like"/>
    <property type="match status" value="1"/>
</dbReference>
<protein>
    <recommendedName>
        <fullName evidence="11">Probable nicotinate-nucleotide adenylyltransferase</fullName>
        <ecNumber evidence="11">2.7.7.18</ecNumber>
    </recommendedName>
    <alternativeName>
        <fullName evidence="11">Deamido-NAD(+) diphosphorylase</fullName>
    </alternativeName>
    <alternativeName>
        <fullName evidence="11">Deamido-NAD(+) pyrophosphorylase</fullName>
    </alternativeName>
    <alternativeName>
        <fullName evidence="11">Nicotinate mononucleotide adenylyltransferase</fullName>
        <shortName evidence="11">NaMN adenylyltransferase</shortName>
    </alternativeName>
</protein>
<keyword evidence="5 11" id="KW-0808">Transferase</keyword>
<dbReference type="PANTHER" id="PTHR39321:SF3">
    <property type="entry name" value="PHOSPHOPANTETHEINE ADENYLYLTRANSFERASE"/>
    <property type="match status" value="1"/>
</dbReference>
<dbReference type="InterPro" id="IPR005248">
    <property type="entry name" value="NadD/NMNAT"/>
</dbReference>
<accession>A0ABT6J985</accession>
<keyword evidence="9 11" id="KW-0520">NAD</keyword>
<dbReference type="EMBL" id="JARXRM010000032">
    <property type="protein sequence ID" value="MDH5823377.1"/>
    <property type="molecule type" value="Genomic_DNA"/>
</dbReference>
<evidence type="ECO:0000256" key="9">
    <source>
        <dbReference type="ARBA" id="ARBA00023027"/>
    </source>
</evidence>
<comment type="function">
    <text evidence="1 11">Catalyzes the reversible adenylation of nicotinate mononucleotide (NaMN) to nicotinic acid adenine dinucleotide (NaAD).</text>
</comment>
<evidence type="ECO:0000256" key="7">
    <source>
        <dbReference type="ARBA" id="ARBA00022741"/>
    </source>
</evidence>
<dbReference type="InterPro" id="IPR014729">
    <property type="entry name" value="Rossmann-like_a/b/a_fold"/>
</dbReference>
<evidence type="ECO:0000313" key="13">
    <source>
        <dbReference type="EMBL" id="MDH5823377.1"/>
    </source>
</evidence>
<reference evidence="13 14" key="1">
    <citation type="submission" date="2023-04" db="EMBL/GenBank/DDBJ databases">
        <title>Luteimonas endophyticus RD2P54.</title>
        <authorList>
            <person name="Sun J.-Q."/>
        </authorList>
    </citation>
    <scope>NUCLEOTIDE SEQUENCE [LARGE SCALE GENOMIC DNA]</scope>
    <source>
        <strain evidence="13 14">RD2P54</strain>
    </source>
</reference>
<evidence type="ECO:0000256" key="4">
    <source>
        <dbReference type="ARBA" id="ARBA00022642"/>
    </source>
</evidence>
<comment type="similarity">
    <text evidence="3 11">Belongs to the NadD family.</text>
</comment>
<dbReference type="Proteomes" id="UP001156940">
    <property type="component" value="Unassembled WGS sequence"/>
</dbReference>
<evidence type="ECO:0000256" key="3">
    <source>
        <dbReference type="ARBA" id="ARBA00009014"/>
    </source>
</evidence>
<dbReference type="SUPFAM" id="SSF52374">
    <property type="entry name" value="Nucleotidylyl transferase"/>
    <property type="match status" value="1"/>
</dbReference>
<dbReference type="HAMAP" id="MF_00244">
    <property type="entry name" value="NaMN_adenylyltr"/>
    <property type="match status" value="1"/>
</dbReference>
<evidence type="ECO:0000256" key="6">
    <source>
        <dbReference type="ARBA" id="ARBA00022695"/>
    </source>
</evidence>
<dbReference type="CDD" id="cd02165">
    <property type="entry name" value="NMNAT"/>
    <property type="match status" value="1"/>
</dbReference>
<proteinExistence type="inferred from homology"/>
<keyword evidence="4 11" id="KW-0662">Pyridine nucleotide biosynthesis</keyword>
<evidence type="ECO:0000259" key="12">
    <source>
        <dbReference type="Pfam" id="PF01467"/>
    </source>
</evidence>
<comment type="pathway">
    <text evidence="2 11">Cofactor biosynthesis; NAD(+) biosynthesis; deamido-NAD(+) from nicotinate D-ribonucleotide: step 1/1.</text>
</comment>
<keyword evidence="14" id="KW-1185">Reference proteome</keyword>
<evidence type="ECO:0000256" key="2">
    <source>
        <dbReference type="ARBA" id="ARBA00005019"/>
    </source>
</evidence>
<dbReference type="PANTHER" id="PTHR39321">
    <property type="entry name" value="NICOTINATE-NUCLEOTIDE ADENYLYLTRANSFERASE-RELATED"/>
    <property type="match status" value="1"/>
</dbReference>
<dbReference type="NCBIfam" id="NF000839">
    <property type="entry name" value="PRK00071.1-1"/>
    <property type="match status" value="1"/>
</dbReference>
<dbReference type="GO" id="GO:0004515">
    <property type="term" value="F:nicotinate-nucleotide adenylyltransferase activity"/>
    <property type="evidence" value="ECO:0007669"/>
    <property type="project" value="UniProtKB-EC"/>
</dbReference>
<dbReference type="NCBIfam" id="TIGR00482">
    <property type="entry name" value="nicotinate (nicotinamide) nucleotide adenylyltransferase"/>
    <property type="match status" value="1"/>
</dbReference>
<comment type="catalytic activity">
    <reaction evidence="10 11">
        <text>nicotinate beta-D-ribonucleotide + ATP + H(+) = deamido-NAD(+) + diphosphate</text>
        <dbReference type="Rhea" id="RHEA:22860"/>
        <dbReference type="ChEBI" id="CHEBI:15378"/>
        <dbReference type="ChEBI" id="CHEBI:30616"/>
        <dbReference type="ChEBI" id="CHEBI:33019"/>
        <dbReference type="ChEBI" id="CHEBI:57502"/>
        <dbReference type="ChEBI" id="CHEBI:58437"/>
        <dbReference type="EC" id="2.7.7.18"/>
    </reaction>
</comment>
<dbReference type="RefSeq" id="WP_280574559.1">
    <property type="nucleotide sequence ID" value="NZ_JARXRM010000032.1"/>
</dbReference>
<keyword evidence="6 11" id="KW-0548">Nucleotidyltransferase</keyword>
<comment type="caution">
    <text evidence="13">The sequence shown here is derived from an EMBL/GenBank/DDBJ whole genome shotgun (WGS) entry which is preliminary data.</text>
</comment>
<evidence type="ECO:0000256" key="10">
    <source>
        <dbReference type="ARBA" id="ARBA00048721"/>
    </source>
</evidence>
<sequence length="233" mass="24642">MTDPGGSAPAPDLLLFYGGTFDPVHNGHLAIARAARDRLHCPVRLMPAGDPPHRPPPGASAEHRAAMLRLALAEERELCMDRRELERGGRSYTVETLRALRRGRPCASVALLLGADSFAGLMSWKDWRDLFSLAHLVIAERAGSPLGDLAAPLAAELEARGGADAAALRRVPAGRILRLQQPLSGESATRLRALIAAGGDWRRLLPAAVAGYIDHHGLYRDGGGDGGAGAAPL</sequence>
<keyword evidence="8 11" id="KW-0067">ATP-binding</keyword>
<dbReference type="EC" id="2.7.7.18" evidence="11"/>
<evidence type="ECO:0000256" key="5">
    <source>
        <dbReference type="ARBA" id="ARBA00022679"/>
    </source>
</evidence>
<dbReference type="InterPro" id="IPR004821">
    <property type="entry name" value="Cyt_trans-like"/>
</dbReference>
<dbReference type="NCBIfam" id="TIGR00125">
    <property type="entry name" value="cyt_tran_rel"/>
    <property type="match status" value="1"/>
</dbReference>
<organism evidence="13 14">
    <name type="scientific">Luteimonas endophytica</name>
    <dbReference type="NCBI Taxonomy" id="3042023"/>
    <lineage>
        <taxon>Bacteria</taxon>
        <taxon>Pseudomonadati</taxon>
        <taxon>Pseudomonadota</taxon>
        <taxon>Gammaproteobacteria</taxon>
        <taxon>Lysobacterales</taxon>
        <taxon>Lysobacteraceae</taxon>
        <taxon>Luteimonas</taxon>
    </lineage>
</organism>
<evidence type="ECO:0000256" key="11">
    <source>
        <dbReference type="HAMAP-Rule" id="MF_00244"/>
    </source>
</evidence>
<gene>
    <name evidence="11 13" type="primary">nadD</name>
    <name evidence="13" type="ORF">QFW77_10310</name>
</gene>
<name>A0ABT6J985_9GAMM</name>
<dbReference type="Gene3D" id="3.40.50.620">
    <property type="entry name" value="HUPs"/>
    <property type="match status" value="1"/>
</dbReference>
<evidence type="ECO:0000256" key="8">
    <source>
        <dbReference type="ARBA" id="ARBA00022840"/>
    </source>
</evidence>
<feature type="domain" description="Cytidyltransferase-like" evidence="12">
    <location>
        <begin position="16"/>
        <end position="192"/>
    </location>
</feature>
<keyword evidence="7 11" id="KW-0547">Nucleotide-binding</keyword>
<evidence type="ECO:0000256" key="1">
    <source>
        <dbReference type="ARBA" id="ARBA00002324"/>
    </source>
</evidence>